<gene>
    <name evidence="3" type="ORF">CHO01_24170</name>
    <name evidence="4" type="ORF">HNR08_000936</name>
</gene>
<dbReference type="EMBL" id="JACHDN010000001">
    <property type="protein sequence ID" value="MBB5472200.1"/>
    <property type="molecule type" value="Genomic_DNA"/>
</dbReference>
<dbReference type="RefSeq" id="WP_146838292.1">
    <property type="nucleotide sequence ID" value="NZ_BJVQ01000035.1"/>
</dbReference>
<comment type="similarity">
    <text evidence="1">Belongs to the short-chain dehydrogenases/reductases (SDR) family.</text>
</comment>
<dbReference type="PANTHER" id="PTHR43669:SF3">
    <property type="entry name" value="ALCOHOL DEHYDROGENASE, PUTATIVE (AFU_ORTHOLOGUE AFUA_3G03445)-RELATED"/>
    <property type="match status" value="1"/>
</dbReference>
<reference evidence="3 5" key="1">
    <citation type="submission" date="2019-07" db="EMBL/GenBank/DDBJ databases">
        <title>Whole genome shotgun sequence of Cellulomonas hominis NBRC 16055.</title>
        <authorList>
            <person name="Hosoyama A."/>
            <person name="Uohara A."/>
            <person name="Ohji S."/>
            <person name="Ichikawa N."/>
        </authorList>
    </citation>
    <scope>NUCLEOTIDE SEQUENCE [LARGE SCALE GENOMIC DNA]</scope>
    <source>
        <strain evidence="3 5">NBRC 16055</strain>
    </source>
</reference>
<keyword evidence="5" id="KW-1185">Reference proteome</keyword>
<accession>A0A511FDJ1</accession>
<organism evidence="3 5">
    <name type="scientific">Cellulomonas hominis</name>
    <dbReference type="NCBI Taxonomy" id="156981"/>
    <lineage>
        <taxon>Bacteria</taxon>
        <taxon>Bacillati</taxon>
        <taxon>Actinomycetota</taxon>
        <taxon>Actinomycetes</taxon>
        <taxon>Micrococcales</taxon>
        <taxon>Cellulomonadaceae</taxon>
        <taxon>Cellulomonas</taxon>
    </lineage>
</organism>
<protein>
    <recommendedName>
        <fullName evidence="7">Oxidoreductase</fullName>
    </recommendedName>
</protein>
<dbReference type="EMBL" id="BJVQ01000035">
    <property type="protein sequence ID" value="GEL47301.1"/>
    <property type="molecule type" value="Genomic_DNA"/>
</dbReference>
<dbReference type="Proteomes" id="UP000321723">
    <property type="component" value="Unassembled WGS sequence"/>
</dbReference>
<dbReference type="Proteomes" id="UP000564629">
    <property type="component" value="Unassembled WGS sequence"/>
</dbReference>
<dbReference type="PRINTS" id="PR00081">
    <property type="entry name" value="GDHRDH"/>
</dbReference>
<evidence type="ECO:0000256" key="2">
    <source>
        <dbReference type="ARBA" id="ARBA00023002"/>
    </source>
</evidence>
<evidence type="ECO:0000256" key="1">
    <source>
        <dbReference type="ARBA" id="ARBA00006484"/>
    </source>
</evidence>
<reference evidence="4 6" key="2">
    <citation type="submission" date="2020-08" db="EMBL/GenBank/DDBJ databases">
        <title>Sequencing the genomes of 1000 actinobacteria strains.</title>
        <authorList>
            <person name="Klenk H.-P."/>
        </authorList>
    </citation>
    <scope>NUCLEOTIDE SEQUENCE [LARGE SCALE GENOMIC DNA]</scope>
    <source>
        <strain evidence="4 6">DSM 9581</strain>
    </source>
</reference>
<evidence type="ECO:0000313" key="5">
    <source>
        <dbReference type="Proteomes" id="UP000321723"/>
    </source>
</evidence>
<proteinExistence type="inferred from homology"/>
<dbReference type="InterPro" id="IPR036291">
    <property type="entry name" value="NAD(P)-bd_dom_sf"/>
</dbReference>
<dbReference type="GO" id="GO:0016491">
    <property type="term" value="F:oxidoreductase activity"/>
    <property type="evidence" value="ECO:0007669"/>
    <property type="project" value="UniProtKB-KW"/>
</dbReference>
<evidence type="ECO:0000313" key="6">
    <source>
        <dbReference type="Proteomes" id="UP000564629"/>
    </source>
</evidence>
<name>A0A511FDJ1_9CELL</name>
<dbReference type="Pfam" id="PF00106">
    <property type="entry name" value="adh_short"/>
    <property type="match status" value="1"/>
</dbReference>
<evidence type="ECO:0000313" key="4">
    <source>
        <dbReference type="EMBL" id="MBB5472200.1"/>
    </source>
</evidence>
<dbReference type="OrthoDB" id="9792003at2"/>
<comment type="caution">
    <text evidence="3">The sequence shown here is derived from an EMBL/GenBank/DDBJ whole genome shotgun (WGS) entry which is preliminary data.</text>
</comment>
<dbReference type="Gene3D" id="3.40.50.720">
    <property type="entry name" value="NAD(P)-binding Rossmann-like Domain"/>
    <property type="match status" value="1"/>
</dbReference>
<keyword evidence="2" id="KW-0560">Oxidoreductase</keyword>
<evidence type="ECO:0008006" key="7">
    <source>
        <dbReference type="Google" id="ProtNLM"/>
    </source>
</evidence>
<evidence type="ECO:0000313" key="3">
    <source>
        <dbReference type="EMBL" id="GEL47301.1"/>
    </source>
</evidence>
<dbReference type="SUPFAM" id="SSF51735">
    <property type="entry name" value="NAD(P)-binding Rossmann-fold domains"/>
    <property type="match status" value="1"/>
</dbReference>
<dbReference type="InterPro" id="IPR002347">
    <property type="entry name" value="SDR_fam"/>
</dbReference>
<dbReference type="PANTHER" id="PTHR43669">
    <property type="entry name" value="5-KETO-D-GLUCONATE 5-REDUCTASE"/>
    <property type="match status" value="1"/>
</dbReference>
<dbReference type="AlphaFoldDB" id="A0A511FDJ1"/>
<dbReference type="CDD" id="cd05233">
    <property type="entry name" value="SDR_c"/>
    <property type="match status" value="1"/>
</dbReference>
<sequence length="295" mass="31998">MTYDFRDKVVVVTGGAGGIARAFLFPAAARGALLVVVDIRAGAAERVAAELPGAGHAGYGCDLTDQAQVEELLRRVEQRHGRIDVLVNNVGMTSADRFDERTVASIRTELDVNLVSPLVLTRLAVPLLHRSPDPRVVTTVSLGGIFPLGETPIYTASKFGLRGAMLAIGLDLRSKGITAGSVLPSATDTRMLRQEAVDGGNSLQFQDAPQPPAVVARTMMRMLDRPALERYPRPSEAVLVKTAMLVPNALPRLMRLFRRRGERGMAAYLARLERAGIAERRDGRWALVDGEKVLR</sequence>